<proteinExistence type="predicted"/>
<feature type="region of interest" description="Disordered" evidence="1">
    <location>
        <begin position="118"/>
        <end position="140"/>
    </location>
</feature>
<gene>
    <name evidence="3" type="ORF">BDFB_010834</name>
</gene>
<protein>
    <submittedName>
        <fullName evidence="3">Hairy orange domain containing protein</fullName>
    </submittedName>
</protein>
<sequence length="140" mass="15890">MHPSSDKTPFMPGGARQPYGRPSSPDRDGEPRHSMQKCPHFFYTPEESYKTKCRKHTTSFRTHRWAGFTQCAQEVSQFLTAPSEVIDAGAGRKLLQHLGACVRQLDCVAQNIQYSQQSYTPPSSPSVEVKNKTSSMWRPW</sequence>
<feature type="region of interest" description="Disordered" evidence="1">
    <location>
        <begin position="1"/>
        <end position="37"/>
    </location>
</feature>
<dbReference type="SMART" id="SM00511">
    <property type="entry name" value="ORANGE"/>
    <property type="match status" value="1"/>
</dbReference>
<evidence type="ECO:0000313" key="3">
    <source>
        <dbReference type="EMBL" id="RZC36145.1"/>
    </source>
</evidence>
<dbReference type="PROSITE" id="PS51054">
    <property type="entry name" value="ORANGE"/>
    <property type="match status" value="1"/>
</dbReference>
<comment type="caution">
    <text evidence="3">The sequence shown here is derived from an EMBL/GenBank/DDBJ whole genome shotgun (WGS) entry which is preliminary data.</text>
</comment>
<dbReference type="Pfam" id="PF07527">
    <property type="entry name" value="Hairy_orange"/>
    <property type="match status" value="1"/>
</dbReference>
<dbReference type="AlphaFoldDB" id="A0A482VTE6"/>
<dbReference type="GO" id="GO:0006355">
    <property type="term" value="P:regulation of DNA-templated transcription"/>
    <property type="evidence" value="ECO:0007669"/>
    <property type="project" value="InterPro"/>
</dbReference>
<dbReference type="InterPro" id="IPR003650">
    <property type="entry name" value="Orange_dom"/>
</dbReference>
<dbReference type="SUPFAM" id="SSF158457">
    <property type="entry name" value="Orange domain-like"/>
    <property type="match status" value="1"/>
</dbReference>
<name>A0A482VTE6_ASBVE</name>
<reference evidence="3 4" key="1">
    <citation type="submission" date="2017-03" db="EMBL/GenBank/DDBJ databases">
        <title>Genome of the blue death feigning beetle - Asbolus verrucosus.</title>
        <authorList>
            <person name="Rider S.D."/>
        </authorList>
    </citation>
    <scope>NUCLEOTIDE SEQUENCE [LARGE SCALE GENOMIC DNA]</scope>
    <source>
        <strain evidence="3">Butters</strain>
        <tissue evidence="3">Head and leg muscle</tissue>
    </source>
</reference>
<evidence type="ECO:0000313" key="4">
    <source>
        <dbReference type="Proteomes" id="UP000292052"/>
    </source>
</evidence>
<feature type="compositionally biased region" description="Basic and acidic residues" evidence="1">
    <location>
        <begin position="24"/>
        <end position="33"/>
    </location>
</feature>
<organism evidence="3 4">
    <name type="scientific">Asbolus verrucosus</name>
    <name type="common">Desert ironclad beetle</name>
    <dbReference type="NCBI Taxonomy" id="1661398"/>
    <lineage>
        <taxon>Eukaryota</taxon>
        <taxon>Metazoa</taxon>
        <taxon>Ecdysozoa</taxon>
        <taxon>Arthropoda</taxon>
        <taxon>Hexapoda</taxon>
        <taxon>Insecta</taxon>
        <taxon>Pterygota</taxon>
        <taxon>Neoptera</taxon>
        <taxon>Endopterygota</taxon>
        <taxon>Coleoptera</taxon>
        <taxon>Polyphaga</taxon>
        <taxon>Cucujiformia</taxon>
        <taxon>Tenebrionidae</taxon>
        <taxon>Pimeliinae</taxon>
        <taxon>Asbolus</taxon>
    </lineage>
</organism>
<dbReference type="Gene3D" id="6.10.250.980">
    <property type="match status" value="1"/>
</dbReference>
<evidence type="ECO:0000259" key="2">
    <source>
        <dbReference type="PROSITE" id="PS51054"/>
    </source>
</evidence>
<accession>A0A482VTE6</accession>
<dbReference type="Proteomes" id="UP000292052">
    <property type="component" value="Unassembled WGS sequence"/>
</dbReference>
<dbReference type="EMBL" id="QDEB01064677">
    <property type="protein sequence ID" value="RZC36145.1"/>
    <property type="molecule type" value="Genomic_DNA"/>
</dbReference>
<feature type="domain" description="Orange" evidence="2">
    <location>
        <begin position="66"/>
        <end position="98"/>
    </location>
</feature>
<keyword evidence="4" id="KW-1185">Reference proteome</keyword>
<dbReference type="OrthoDB" id="6085656at2759"/>
<dbReference type="GO" id="GO:0003677">
    <property type="term" value="F:DNA binding"/>
    <property type="evidence" value="ECO:0007669"/>
    <property type="project" value="InterPro"/>
</dbReference>
<evidence type="ECO:0000256" key="1">
    <source>
        <dbReference type="SAM" id="MobiDB-lite"/>
    </source>
</evidence>
<dbReference type="STRING" id="1661398.A0A482VTE6"/>